<dbReference type="AlphaFoldDB" id="A0AAD6TZF5"/>
<organism evidence="2 3">
    <name type="scientific">Mycena belliarum</name>
    <dbReference type="NCBI Taxonomy" id="1033014"/>
    <lineage>
        <taxon>Eukaryota</taxon>
        <taxon>Fungi</taxon>
        <taxon>Dikarya</taxon>
        <taxon>Basidiomycota</taxon>
        <taxon>Agaricomycotina</taxon>
        <taxon>Agaricomycetes</taxon>
        <taxon>Agaricomycetidae</taxon>
        <taxon>Agaricales</taxon>
        <taxon>Marasmiineae</taxon>
        <taxon>Mycenaceae</taxon>
        <taxon>Mycena</taxon>
    </lineage>
</organism>
<sequence>MPSSYPGCISSADEAIVRRLFKVVRATKFEDAVDQAAFLEESATTVLRYRSHTDSFARITDLGECVFTIRTMMHANRVHLPASPSTVFSAIQDFAGEIVRKRHLFQERQHANADRIRLAAGVAARIARKAALDAASSVAVKSPSSAGSDVVSIPPSPAESSVPDLQSFPLSAAVSPIKTEGPHLVQRSSEAVPLSPLYGLQTRLSRLSLMIPHPAPVPKLALVIRPLPTGPRARLRPHSAPAPSKRRRVEEGKNTGAKSQSSALHLPYARPSRPVQYASGGIKALRPTTSEPELRQRLAAVQAELRRYSSAQKELFWQLATIRQLESTDSSSTSQED</sequence>
<reference evidence="2" key="1">
    <citation type="submission" date="2023-03" db="EMBL/GenBank/DDBJ databases">
        <title>Massive genome expansion in bonnet fungi (Mycena s.s.) driven by repeated elements and novel gene families across ecological guilds.</title>
        <authorList>
            <consortium name="Lawrence Berkeley National Laboratory"/>
            <person name="Harder C.B."/>
            <person name="Miyauchi S."/>
            <person name="Viragh M."/>
            <person name="Kuo A."/>
            <person name="Thoen E."/>
            <person name="Andreopoulos B."/>
            <person name="Lu D."/>
            <person name="Skrede I."/>
            <person name="Drula E."/>
            <person name="Henrissat B."/>
            <person name="Morin E."/>
            <person name="Kohler A."/>
            <person name="Barry K."/>
            <person name="LaButti K."/>
            <person name="Morin E."/>
            <person name="Salamov A."/>
            <person name="Lipzen A."/>
            <person name="Mereny Z."/>
            <person name="Hegedus B."/>
            <person name="Baldrian P."/>
            <person name="Stursova M."/>
            <person name="Weitz H."/>
            <person name="Taylor A."/>
            <person name="Grigoriev I.V."/>
            <person name="Nagy L.G."/>
            <person name="Martin F."/>
            <person name="Kauserud H."/>
        </authorList>
    </citation>
    <scope>NUCLEOTIDE SEQUENCE</scope>
    <source>
        <strain evidence="2">CBHHK173m</strain>
    </source>
</reference>
<evidence type="ECO:0000256" key="1">
    <source>
        <dbReference type="SAM" id="MobiDB-lite"/>
    </source>
</evidence>
<name>A0AAD6TZF5_9AGAR</name>
<dbReference type="Proteomes" id="UP001222325">
    <property type="component" value="Unassembled WGS sequence"/>
</dbReference>
<protein>
    <submittedName>
        <fullName evidence="2">Uncharacterized protein</fullName>
    </submittedName>
</protein>
<evidence type="ECO:0000313" key="3">
    <source>
        <dbReference type="Proteomes" id="UP001222325"/>
    </source>
</evidence>
<gene>
    <name evidence="2" type="ORF">B0H15DRAFT_953917</name>
</gene>
<dbReference type="EMBL" id="JARJCN010000059">
    <property type="protein sequence ID" value="KAJ7079547.1"/>
    <property type="molecule type" value="Genomic_DNA"/>
</dbReference>
<evidence type="ECO:0000313" key="2">
    <source>
        <dbReference type="EMBL" id="KAJ7079547.1"/>
    </source>
</evidence>
<proteinExistence type="predicted"/>
<comment type="caution">
    <text evidence="2">The sequence shown here is derived from an EMBL/GenBank/DDBJ whole genome shotgun (WGS) entry which is preliminary data.</text>
</comment>
<feature type="region of interest" description="Disordered" evidence="1">
    <location>
        <begin position="230"/>
        <end position="263"/>
    </location>
</feature>
<keyword evidence="3" id="KW-1185">Reference proteome</keyword>
<accession>A0AAD6TZF5</accession>